<dbReference type="PANTHER" id="PTHR11129">
    <property type="entry name" value="PROTEIN FARNESYLTRANSFERASE ALPHA SUBUNIT/RAB GERANYLGERANYL TRANSFERASE ALPHA SUBUNIT"/>
    <property type="match status" value="1"/>
</dbReference>
<reference evidence="14" key="3">
    <citation type="submission" date="2019-06" db="EMBL/GenBank/DDBJ databases">
        <authorList>
            <person name="Poynton C."/>
            <person name="Hasenbein S."/>
            <person name="Benoit J.B."/>
            <person name="Sepulveda M.S."/>
            <person name="Poelchau M.F."/>
            <person name="Murali S.C."/>
            <person name="Chen S."/>
            <person name="Glastad K.M."/>
            <person name="Werren J.H."/>
            <person name="Vineis J.H."/>
            <person name="Bowen J.L."/>
            <person name="Friedrich M."/>
            <person name="Jones J."/>
            <person name="Robertson H.M."/>
            <person name="Feyereisen R."/>
            <person name="Mechler-Hickson A."/>
            <person name="Mathers N."/>
            <person name="Lee C.E."/>
            <person name="Colbourne J.K."/>
            <person name="Biales A."/>
            <person name="Johnston J.S."/>
            <person name="Wellborn G.A."/>
            <person name="Rosendale A.J."/>
            <person name="Cridge A.G."/>
            <person name="Munoz-Torres M.C."/>
            <person name="Bain P.A."/>
            <person name="Manny A.R."/>
            <person name="Major K.M."/>
            <person name="Lambert F.N."/>
            <person name="Vulpe C.D."/>
            <person name="Tuck P."/>
            <person name="Blalock B.J."/>
            <person name="Lin Y.-Y."/>
            <person name="Smith M.E."/>
            <person name="Ochoa-Acuna H."/>
            <person name="Chen M.-J.M."/>
            <person name="Childers C.P."/>
            <person name="Qu J."/>
            <person name="Dugan S."/>
            <person name="Lee S.L."/>
            <person name="Chao H."/>
            <person name="Dinh H."/>
            <person name="Han Y."/>
            <person name="Doddapaneni H."/>
            <person name="Worley K.C."/>
            <person name="Muzny D.M."/>
            <person name="Gibbs R.A."/>
            <person name="Richards S."/>
        </authorList>
    </citation>
    <scope>NUCLEOTIDE SEQUENCE</scope>
    <source>
        <strain evidence="14">HAZT.00-mixed</strain>
        <tissue evidence="14">Whole organism</tissue>
    </source>
</reference>
<evidence type="ECO:0000256" key="8">
    <source>
        <dbReference type="ARBA" id="ARBA00022842"/>
    </source>
</evidence>
<dbReference type="Pfam" id="PF01239">
    <property type="entry name" value="PPTA"/>
    <property type="match status" value="4"/>
</dbReference>
<dbReference type="SUPFAM" id="SSF48439">
    <property type="entry name" value="Protein prenylyltransferase"/>
    <property type="match status" value="1"/>
</dbReference>
<dbReference type="AlphaFoldDB" id="A0A6A0GRZ9"/>
<dbReference type="PANTHER" id="PTHR11129:SF1">
    <property type="entry name" value="PROTEIN FARNESYLTRANSFERASE_GERANYLGERANYLTRANSFERASE TYPE-1 SUBUNIT ALPHA"/>
    <property type="match status" value="1"/>
</dbReference>
<dbReference type="Proteomes" id="UP000711488">
    <property type="component" value="Unassembled WGS sequence"/>
</dbReference>
<dbReference type="GO" id="GO:0005953">
    <property type="term" value="C:CAAX-protein geranylgeranyltransferase complex"/>
    <property type="evidence" value="ECO:0007669"/>
    <property type="project" value="TreeGrafter"/>
</dbReference>
<comment type="caution">
    <text evidence="14">The sequence shown here is derived from an EMBL/GenBank/DDBJ whole genome shotgun (WGS) entry which is preliminary data.</text>
</comment>
<reference evidence="14" key="2">
    <citation type="journal article" date="2018" name="Environ. Sci. Technol.">
        <title>The Toxicogenome of Hyalella azteca: A Model for Sediment Ecotoxicology and Evolutionary Toxicology.</title>
        <authorList>
            <person name="Poynton H.C."/>
            <person name="Hasenbein S."/>
            <person name="Benoit J.B."/>
            <person name="Sepulveda M.S."/>
            <person name="Poelchau M.F."/>
            <person name="Hughes D.S.T."/>
            <person name="Murali S.C."/>
            <person name="Chen S."/>
            <person name="Glastad K.M."/>
            <person name="Goodisman M.A.D."/>
            <person name="Werren J.H."/>
            <person name="Vineis J.H."/>
            <person name="Bowen J.L."/>
            <person name="Friedrich M."/>
            <person name="Jones J."/>
            <person name="Robertson H.M."/>
            <person name="Feyereisen R."/>
            <person name="Mechler-Hickson A."/>
            <person name="Mathers N."/>
            <person name="Lee C.E."/>
            <person name="Colbourne J.K."/>
            <person name="Biales A."/>
            <person name="Johnston J.S."/>
            <person name="Wellborn G.A."/>
            <person name="Rosendale A.J."/>
            <person name="Cridge A.G."/>
            <person name="Munoz-Torres M.C."/>
            <person name="Bain P.A."/>
            <person name="Manny A.R."/>
            <person name="Major K.M."/>
            <person name="Lambert F.N."/>
            <person name="Vulpe C.D."/>
            <person name="Tuck P."/>
            <person name="Blalock B.J."/>
            <person name="Lin Y.Y."/>
            <person name="Smith M.E."/>
            <person name="Ochoa-Acuna H."/>
            <person name="Chen M.M."/>
            <person name="Childers C.P."/>
            <person name="Qu J."/>
            <person name="Dugan S."/>
            <person name="Lee S.L."/>
            <person name="Chao H."/>
            <person name="Dinh H."/>
            <person name="Han Y."/>
            <person name="Doddapaneni H."/>
            <person name="Worley K.C."/>
            <person name="Muzny D.M."/>
            <person name="Gibbs R.A."/>
            <person name="Richards S."/>
        </authorList>
    </citation>
    <scope>NUCLEOTIDE SEQUENCE</scope>
    <source>
        <strain evidence="14">HAZT.00-mixed</strain>
        <tissue evidence="14">Whole organism</tissue>
    </source>
</reference>
<dbReference type="GO" id="GO:0004660">
    <property type="term" value="F:protein farnesyltransferase activity"/>
    <property type="evidence" value="ECO:0007669"/>
    <property type="project" value="UniProtKB-EC"/>
</dbReference>
<comment type="similarity">
    <text evidence="2">Belongs to the protein prenyltransferase subunit alpha family.</text>
</comment>
<accession>A0A6A0GRZ9</accession>
<evidence type="ECO:0000256" key="11">
    <source>
        <dbReference type="ARBA" id="ARBA00042436"/>
    </source>
</evidence>
<comment type="cofactor">
    <cofactor evidence="1">
        <name>Mg(2+)</name>
        <dbReference type="ChEBI" id="CHEBI:18420"/>
    </cofactor>
</comment>
<dbReference type="PROSITE" id="PS51147">
    <property type="entry name" value="PFTA"/>
    <property type="match status" value="4"/>
</dbReference>
<gene>
    <name evidence="14" type="ORF">HAZT_HAZT005528</name>
</gene>
<evidence type="ECO:0000256" key="1">
    <source>
        <dbReference type="ARBA" id="ARBA00001946"/>
    </source>
</evidence>
<organism evidence="14">
    <name type="scientific">Hyalella azteca</name>
    <name type="common">Amphipod</name>
    <dbReference type="NCBI Taxonomy" id="294128"/>
    <lineage>
        <taxon>Eukaryota</taxon>
        <taxon>Metazoa</taxon>
        <taxon>Ecdysozoa</taxon>
        <taxon>Arthropoda</taxon>
        <taxon>Crustacea</taxon>
        <taxon>Multicrustacea</taxon>
        <taxon>Malacostraca</taxon>
        <taxon>Eumalacostraca</taxon>
        <taxon>Peracarida</taxon>
        <taxon>Amphipoda</taxon>
        <taxon>Senticaudata</taxon>
        <taxon>Talitrida</taxon>
        <taxon>Talitroidea</taxon>
        <taxon>Hyalellidae</taxon>
        <taxon>Hyalella</taxon>
    </lineage>
</organism>
<reference evidence="14" key="1">
    <citation type="submission" date="2014-08" db="EMBL/GenBank/DDBJ databases">
        <authorList>
            <person name="Murali S."/>
            <person name="Richards S."/>
            <person name="Bandaranaike D."/>
            <person name="Bellair M."/>
            <person name="Blankenburg K."/>
            <person name="Chao H."/>
            <person name="Dinh H."/>
            <person name="Doddapaneni H."/>
            <person name="Dugan-Rocha S."/>
            <person name="Elkadiri S."/>
            <person name="Gnanaolivu R."/>
            <person name="Hughes D."/>
            <person name="Lee S."/>
            <person name="Li M."/>
            <person name="Ming W."/>
            <person name="Munidasa M."/>
            <person name="Muniz J."/>
            <person name="Nguyen L."/>
            <person name="Osuji N."/>
            <person name="Pu L.-L."/>
            <person name="Puazo M."/>
            <person name="Skinner E."/>
            <person name="Qu C."/>
            <person name="Quiroz J."/>
            <person name="Raj R."/>
            <person name="Weissenberger G."/>
            <person name="Xin Y."/>
            <person name="Zou X."/>
            <person name="Han Y."/>
            <person name="Worley K."/>
            <person name="Muzny D."/>
            <person name="Gibbs R."/>
        </authorList>
    </citation>
    <scope>NUCLEOTIDE SEQUENCE</scope>
    <source>
        <strain evidence="14">HAZT.00-mixed</strain>
        <tissue evidence="14">Whole organism</tissue>
    </source>
</reference>
<dbReference type="OrthoDB" id="272289at2759"/>
<proteinExistence type="inferred from homology"/>
<evidence type="ECO:0000256" key="6">
    <source>
        <dbReference type="ARBA" id="ARBA00022679"/>
    </source>
</evidence>
<evidence type="ECO:0000256" key="13">
    <source>
        <dbReference type="ARBA" id="ARBA00043219"/>
    </source>
</evidence>
<keyword evidence="8" id="KW-0460">Magnesium</keyword>
<evidence type="ECO:0000256" key="9">
    <source>
        <dbReference type="ARBA" id="ARBA00040965"/>
    </source>
</evidence>
<dbReference type="GO" id="GO:0005965">
    <property type="term" value="C:protein farnesyltransferase complex"/>
    <property type="evidence" value="ECO:0007669"/>
    <property type="project" value="TreeGrafter"/>
</dbReference>
<dbReference type="EC" id="2.5.1.58" evidence="4"/>
<protein>
    <recommendedName>
        <fullName evidence="9">Protein farnesyltransferase/geranylgeranyltransferase type-1 subunit alpha</fullName>
        <ecNumber evidence="4">2.5.1.58</ecNumber>
        <ecNumber evidence="3">2.5.1.59</ecNumber>
    </recommendedName>
    <alternativeName>
        <fullName evidence="12">CAAX farnesyltransferase subunit alpha</fullName>
    </alternativeName>
    <alternativeName>
        <fullName evidence="11">FTase-alpha</fullName>
    </alternativeName>
    <alternativeName>
        <fullName evidence="10">Ras proteins prenyltransferase subunit alpha</fullName>
    </alternativeName>
    <alternativeName>
        <fullName evidence="13">Type I protein geranyl-geranyltransferase subunit alpha</fullName>
    </alternativeName>
</protein>
<evidence type="ECO:0000256" key="10">
    <source>
        <dbReference type="ARBA" id="ARBA00041392"/>
    </source>
</evidence>
<dbReference type="InterPro" id="IPR002088">
    <property type="entry name" value="Prenyl_trans_a"/>
</dbReference>
<evidence type="ECO:0000256" key="12">
    <source>
        <dbReference type="ARBA" id="ARBA00043086"/>
    </source>
</evidence>
<evidence type="ECO:0000313" key="14">
    <source>
        <dbReference type="EMBL" id="KAA0184830.1"/>
    </source>
</evidence>
<name>A0A6A0GRZ9_HYAAZ</name>
<evidence type="ECO:0000256" key="7">
    <source>
        <dbReference type="ARBA" id="ARBA00022737"/>
    </source>
</evidence>
<keyword evidence="7" id="KW-0677">Repeat</keyword>
<dbReference type="EMBL" id="JQDR03016724">
    <property type="protein sequence ID" value="KAA0184830.1"/>
    <property type="molecule type" value="Genomic_DNA"/>
</dbReference>
<evidence type="ECO:0000256" key="5">
    <source>
        <dbReference type="ARBA" id="ARBA00022602"/>
    </source>
</evidence>
<evidence type="ECO:0000256" key="2">
    <source>
        <dbReference type="ARBA" id="ARBA00006734"/>
    </source>
</evidence>
<dbReference type="GO" id="GO:0004662">
    <property type="term" value="F:CAAX-protein geranylgeranyltransferase activity"/>
    <property type="evidence" value="ECO:0007669"/>
    <property type="project" value="UniProtKB-EC"/>
</dbReference>
<evidence type="ECO:0000256" key="4">
    <source>
        <dbReference type="ARBA" id="ARBA00012702"/>
    </source>
</evidence>
<keyword evidence="6" id="KW-0808">Transferase</keyword>
<dbReference type="Gene3D" id="1.25.40.120">
    <property type="entry name" value="Protein prenylyltransferase"/>
    <property type="match status" value="1"/>
</dbReference>
<dbReference type="EC" id="2.5.1.59" evidence="3"/>
<evidence type="ECO:0000256" key="3">
    <source>
        <dbReference type="ARBA" id="ARBA00012700"/>
    </source>
</evidence>
<keyword evidence="5" id="KW-0637">Prenyltransferase</keyword>
<sequence>MAEKIDDSQDEVWMRYKDRKEWSDVVPIKQNDGPTPVVKIAYSADFEDVYDYFRAVVAAGELSMRALTLTEDAIQMNAANYTVWQYRRRILEHLKCDLQDELLFCREMIEANPKNYQVWHHRRVIVGWLGDGSKELQLTKIIFAQDAKNYHAWEHRQWALRTFGCYEGELQFTADLLREDARNNSAWNHRYFVLTRTSGLTPEVLQSELVFTQEAIEKLVDNESPWAYIKGNDGSPDDNGSDDVCNFPYINESSRNAFNGLPTDTECSNLIDKVPSIAKGCISPHLLIGLLDCIVHQLEKTEDPARKETPLKIALQVCDTLAKQHDCIRVRYWNYVRRQLQHEHRSSSASA</sequence>